<keyword evidence="2" id="KW-0732">Signal</keyword>
<keyword evidence="1" id="KW-0472">Membrane</keyword>
<reference evidence="3 4" key="1">
    <citation type="submission" date="2021-03" db="EMBL/GenBank/DDBJ databases">
        <title>Sequencing the genomes of 1000 actinobacteria strains.</title>
        <authorList>
            <person name="Klenk H.-P."/>
        </authorList>
    </citation>
    <scope>NUCLEOTIDE SEQUENCE [LARGE SCALE GENOMIC DNA]</scope>
    <source>
        <strain evidence="3 4">DSM 44580</strain>
    </source>
</reference>
<dbReference type="RefSeq" id="WP_086787590.1">
    <property type="nucleotide sequence ID" value="NZ_JAGIOO010000001.1"/>
</dbReference>
<gene>
    <name evidence="3" type="ORF">JOF53_001784</name>
</gene>
<keyword evidence="1" id="KW-0812">Transmembrane</keyword>
<dbReference type="NCBIfam" id="NF037996">
    <property type="entry name" value="B-4DMT"/>
    <property type="match status" value="1"/>
</dbReference>
<comment type="caution">
    <text evidence="3">The sequence shown here is derived from an EMBL/GenBank/DDBJ whole genome shotgun (WGS) entry which is preliminary data.</text>
</comment>
<sequence>MRSWVVRGVVLGAAHACAQTAVAAVRVYNPDATTLTRVLVLGLVVALALAWGVVDGRHRPGCAMNWFYAGLVAGPLAGLAGVAAQSVLVDATGVEALGTALTGGAAFTALLVAAPALAGMLLGRRPAKVTPSAAPPPAD</sequence>
<feature type="transmembrane region" description="Helical" evidence="1">
    <location>
        <begin position="100"/>
        <end position="122"/>
    </location>
</feature>
<feature type="signal peptide" evidence="2">
    <location>
        <begin position="1"/>
        <end position="23"/>
    </location>
</feature>
<name>A0ABS5A8K5_9PSEU</name>
<dbReference type="InterPro" id="IPR047958">
    <property type="entry name" value="B-4DMT-like"/>
</dbReference>
<feature type="transmembrane region" description="Helical" evidence="1">
    <location>
        <begin position="66"/>
        <end position="88"/>
    </location>
</feature>
<keyword evidence="1" id="KW-1133">Transmembrane helix</keyword>
<feature type="transmembrane region" description="Helical" evidence="1">
    <location>
        <begin position="33"/>
        <end position="54"/>
    </location>
</feature>
<proteinExistence type="predicted"/>
<accession>A0ABS5A8K5</accession>
<evidence type="ECO:0000313" key="3">
    <source>
        <dbReference type="EMBL" id="MBP2472912.1"/>
    </source>
</evidence>
<organism evidence="3 4">
    <name type="scientific">Crossiella equi</name>
    <dbReference type="NCBI Taxonomy" id="130796"/>
    <lineage>
        <taxon>Bacteria</taxon>
        <taxon>Bacillati</taxon>
        <taxon>Actinomycetota</taxon>
        <taxon>Actinomycetes</taxon>
        <taxon>Pseudonocardiales</taxon>
        <taxon>Pseudonocardiaceae</taxon>
        <taxon>Crossiella</taxon>
    </lineage>
</organism>
<evidence type="ECO:0000256" key="1">
    <source>
        <dbReference type="SAM" id="Phobius"/>
    </source>
</evidence>
<keyword evidence="4" id="KW-1185">Reference proteome</keyword>
<protein>
    <submittedName>
        <fullName evidence="3">Uncharacterized protein</fullName>
    </submittedName>
</protein>
<dbReference type="Proteomes" id="UP001519363">
    <property type="component" value="Unassembled WGS sequence"/>
</dbReference>
<feature type="chain" id="PRO_5045206040" evidence="2">
    <location>
        <begin position="24"/>
        <end position="139"/>
    </location>
</feature>
<dbReference type="EMBL" id="JAGIOO010000001">
    <property type="protein sequence ID" value="MBP2472912.1"/>
    <property type="molecule type" value="Genomic_DNA"/>
</dbReference>
<evidence type="ECO:0000256" key="2">
    <source>
        <dbReference type="SAM" id="SignalP"/>
    </source>
</evidence>
<evidence type="ECO:0000313" key="4">
    <source>
        <dbReference type="Proteomes" id="UP001519363"/>
    </source>
</evidence>